<dbReference type="RefSeq" id="WP_133442194.1">
    <property type="nucleotide sequence ID" value="NZ_CP034726.1"/>
</dbReference>
<evidence type="ECO:0000313" key="3">
    <source>
        <dbReference type="Proteomes" id="UP000294321"/>
    </source>
</evidence>
<keyword evidence="3" id="KW-1185">Reference proteome</keyword>
<dbReference type="AlphaFoldDB" id="A0A4P6ZLE9"/>
<reference evidence="3" key="1">
    <citation type="submission" date="2018-12" db="EMBL/GenBank/DDBJ databases">
        <title>A new species of lactobacillus.</title>
        <authorList>
            <person name="Jian Y."/>
            <person name="Xin L."/>
            <person name="Hong Z.J."/>
            <person name="Ming L.Z."/>
            <person name="Hong X.Z."/>
        </authorList>
    </citation>
    <scope>NUCLEOTIDE SEQUENCE [LARGE SCALE GENOMIC DNA]</scope>
    <source>
        <strain evidence="3">HSLZ-75</strain>
    </source>
</reference>
<dbReference type="InterPro" id="IPR005531">
    <property type="entry name" value="Asp23"/>
</dbReference>
<dbReference type="PANTHER" id="PTHR34297">
    <property type="entry name" value="HYPOTHETICAL CYTOSOLIC PROTEIN-RELATED"/>
    <property type="match status" value="1"/>
</dbReference>
<accession>A0A4P6ZLE9</accession>
<protein>
    <submittedName>
        <fullName evidence="2">Asp23/Gls24 family envelope stress response protein</fullName>
    </submittedName>
</protein>
<dbReference type="Proteomes" id="UP000294321">
    <property type="component" value="Chromosome"/>
</dbReference>
<dbReference type="EMBL" id="CP034726">
    <property type="protein sequence ID" value="QBP18636.1"/>
    <property type="molecule type" value="Genomic_DNA"/>
</dbReference>
<evidence type="ECO:0000256" key="1">
    <source>
        <dbReference type="ARBA" id="ARBA00005721"/>
    </source>
</evidence>
<dbReference type="OrthoDB" id="9793465at2"/>
<dbReference type="Pfam" id="PF03780">
    <property type="entry name" value="Asp23"/>
    <property type="match status" value="1"/>
</dbReference>
<proteinExistence type="inferred from homology"/>
<comment type="similarity">
    <text evidence="1">Belongs to the asp23 family.</text>
</comment>
<sequence>MAEDVNITLKSGQSSLGKIKIAPRVLEIIASIAAVQVKGVNRMRGSLATSVNELFGHREWGKGIRLAFNKHHELIVDIYVYINYGYSVPKVALQIQDKVKQQLLFMTELNVGTVNVHVEGIVPKKKTSHVDPNHLFKDNQGEQN</sequence>
<evidence type="ECO:0000313" key="2">
    <source>
        <dbReference type="EMBL" id="QBP18636.1"/>
    </source>
</evidence>
<dbReference type="PANTHER" id="PTHR34297:SF1">
    <property type="entry name" value="ASP23_GLS24 FAMILY ENVELOPE STRESS RESPONSE PROTEIN"/>
    <property type="match status" value="1"/>
</dbReference>
<name>A0A4P6ZLE9_9LACO</name>
<dbReference type="KEGG" id="lji:ELX58_05720"/>
<organism evidence="2 3">
    <name type="scientific">Acetilactobacillus jinshanensis</name>
    <dbReference type="NCBI Taxonomy" id="1720083"/>
    <lineage>
        <taxon>Bacteria</taxon>
        <taxon>Bacillati</taxon>
        <taxon>Bacillota</taxon>
        <taxon>Bacilli</taxon>
        <taxon>Lactobacillales</taxon>
        <taxon>Lactobacillaceae</taxon>
        <taxon>Acetilactobacillus</taxon>
    </lineage>
</organism>
<gene>
    <name evidence="2" type="ORF">ELX58_05720</name>
</gene>